<dbReference type="Pfam" id="PF12773">
    <property type="entry name" value="DZR"/>
    <property type="match status" value="1"/>
</dbReference>
<name>A0AAE3FMQ5_9CREN</name>
<dbReference type="InterPro" id="IPR025874">
    <property type="entry name" value="DZR"/>
</dbReference>
<sequence length="312" mass="34143">MYQPPYNPYGANPYGSPNWGNPNMQFLMCQQSSGLGGKTQVIPVNYPINLQYVAQEVVMFLMGQGFQAFPMVAQNMAVIQAQHSSLLGTLTDSNRAYTIKICQGPGVVVVETGISNLLQDLLVAGGTVFLTDEVLHSKLLTAAGGGLDAYEIYKEYAQEEQLLNMITMLIVNSPPAYPQGYGPQPGQQAPYGQPYPQQGYYQPQPYPQPYSQPYPQQPYQQPPQIPPTQPQASQAQSQNVQPASQQTQRPQVKKVKCWKCGTENDEGAKFCYNCGASLQPIKCPSCGAINQPGAKFCYNCGAKLLEPQASKQ</sequence>
<dbReference type="Gene3D" id="4.10.1060.50">
    <property type="match status" value="1"/>
</dbReference>
<comment type="caution">
    <text evidence="3">The sequence shown here is derived from an EMBL/GenBank/DDBJ whole genome shotgun (WGS) entry which is preliminary data.</text>
</comment>
<organism evidence="3">
    <name type="scientific">Candidatus Aramenus sulfurataquae</name>
    <dbReference type="NCBI Taxonomy" id="1326980"/>
    <lineage>
        <taxon>Archaea</taxon>
        <taxon>Thermoproteota</taxon>
        <taxon>Thermoprotei</taxon>
        <taxon>Sulfolobales</taxon>
        <taxon>Sulfolobaceae</taxon>
        <taxon>Candidatus Aramenus</taxon>
    </lineage>
</organism>
<feature type="compositionally biased region" description="Low complexity" evidence="1">
    <location>
        <begin position="230"/>
        <end position="246"/>
    </location>
</feature>
<dbReference type="EMBL" id="JZWS02000039">
    <property type="protein sequence ID" value="MCL7344784.1"/>
    <property type="molecule type" value="Genomic_DNA"/>
</dbReference>
<proteinExistence type="predicted"/>
<feature type="domain" description="DZANK-type" evidence="2">
    <location>
        <begin position="257"/>
        <end position="301"/>
    </location>
</feature>
<dbReference type="InterPro" id="IPR038587">
    <property type="entry name" value="Ribosomal_eL40_sf"/>
</dbReference>
<protein>
    <submittedName>
        <fullName evidence="3">Zinc ribbon domain-containing protein</fullName>
    </submittedName>
</protein>
<evidence type="ECO:0000256" key="1">
    <source>
        <dbReference type="SAM" id="MobiDB-lite"/>
    </source>
</evidence>
<feature type="compositionally biased region" description="Low complexity" evidence="1">
    <location>
        <begin position="179"/>
        <end position="203"/>
    </location>
</feature>
<reference evidence="3" key="1">
    <citation type="submission" date="2022-05" db="EMBL/GenBank/DDBJ databases">
        <title>Metagenome Sequencing of an Archaeal-Dominated Microbial Community from a Hot Spring at the Los Azufres Geothermal Field, Mexico.</title>
        <authorList>
            <person name="Marin-Paredes R."/>
            <person name="Martinez-Romero E."/>
            <person name="Servin-Garciduenas L.E."/>
        </authorList>
    </citation>
    <scope>NUCLEOTIDE SEQUENCE</scope>
    <source>
        <strain evidence="3">AZ1-454</strain>
    </source>
</reference>
<feature type="compositionally biased region" description="Pro residues" evidence="1">
    <location>
        <begin position="204"/>
        <end position="229"/>
    </location>
</feature>
<gene>
    <name evidence="3" type="ORF">TQ35_009465</name>
</gene>
<accession>A0AAE3FMQ5</accession>
<evidence type="ECO:0000259" key="2">
    <source>
        <dbReference type="Pfam" id="PF12773"/>
    </source>
</evidence>
<feature type="region of interest" description="Disordered" evidence="1">
    <location>
        <begin position="179"/>
        <end position="247"/>
    </location>
</feature>
<evidence type="ECO:0000313" key="3">
    <source>
        <dbReference type="EMBL" id="MCL7344784.1"/>
    </source>
</evidence>
<dbReference type="AlphaFoldDB" id="A0AAE3FMQ5"/>